<dbReference type="EMBL" id="FOHS01000003">
    <property type="protein sequence ID" value="SET78206.1"/>
    <property type="molecule type" value="Genomic_DNA"/>
</dbReference>
<evidence type="ECO:0000256" key="1">
    <source>
        <dbReference type="ARBA" id="ARBA00022603"/>
    </source>
</evidence>
<evidence type="ECO:0000259" key="4">
    <source>
        <dbReference type="SMART" id="SM00967"/>
    </source>
</evidence>
<dbReference type="SUPFAM" id="SSF75217">
    <property type="entry name" value="alpha/beta knot"/>
    <property type="match status" value="1"/>
</dbReference>
<dbReference type="SMART" id="SM00967">
    <property type="entry name" value="SpoU_sub_bind"/>
    <property type="match status" value="1"/>
</dbReference>
<protein>
    <submittedName>
        <fullName evidence="5">23S rRNA (Guanosine2251-2'-O)-methyltransferase</fullName>
    </submittedName>
</protein>
<keyword evidence="2 5" id="KW-0808">Transferase</keyword>
<sequence length="360" mass="40173">MEKRTNRPGRPVTERRQYFDSQNRPVPNRRTPREDQGRDEAPRFERSRADDSRGDEQFNEPRRRDEDRPEGRRDEGGFREEGRREGGHREEGRRPASSSDKPRYPHRPAQDRSIDMIFGLRPILEALSAGRTLDKIFLLRATKNSMTQDINALAREASVPVSMVPVEKLDNITRKNHQGAVAFVSPIDYMPLDNILAGLYEEGKTPLLLVLDRITDVRNFGSIARNAECLGVHAIVVPSHGAAQINGDALKTSAGALNLIPVCREHNLKQTLTFLRESGVQVVACTEKSDASLEAETVDLTGPLAILMGSEEDGISPEYLRLADHKLRIPMAGQISSLNVSVASGIMLYEVLRQRLGAVK</sequence>
<dbReference type="GO" id="GO:0032259">
    <property type="term" value="P:methylation"/>
    <property type="evidence" value="ECO:0007669"/>
    <property type="project" value="UniProtKB-KW"/>
</dbReference>
<dbReference type="InterPro" id="IPR001537">
    <property type="entry name" value="SpoU_MeTrfase"/>
</dbReference>
<name>A0A1I0H5V9_9BACT</name>
<dbReference type="AlphaFoldDB" id="A0A1I0H5V9"/>
<dbReference type="InterPro" id="IPR029064">
    <property type="entry name" value="Ribosomal_eL30-like_sf"/>
</dbReference>
<dbReference type="Gene3D" id="3.30.1330.30">
    <property type="match status" value="1"/>
</dbReference>
<dbReference type="PANTHER" id="PTHR46429">
    <property type="entry name" value="23S RRNA (GUANOSINE-2'-O-)-METHYLTRANSFERASE RLMB"/>
    <property type="match status" value="1"/>
</dbReference>
<dbReference type="InterPro" id="IPR013123">
    <property type="entry name" value="SpoU_subst-bd"/>
</dbReference>
<feature type="region of interest" description="Disordered" evidence="3">
    <location>
        <begin position="1"/>
        <end position="110"/>
    </location>
</feature>
<evidence type="ECO:0000256" key="3">
    <source>
        <dbReference type="SAM" id="MobiDB-lite"/>
    </source>
</evidence>
<evidence type="ECO:0000313" key="5">
    <source>
        <dbReference type="EMBL" id="SET78206.1"/>
    </source>
</evidence>
<dbReference type="NCBIfam" id="TIGR00186">
    <property type="entry name" value="rRNA_methyl_3"/>
    <property type="match status" value="1"/>
</dbReference>
<keyword evidence="6" id="KW-1185">Reference proteome</keyword>
<dbReference type="Pfam" id="PF08032">
    <property type="entry name" value="SpoU_sub_bind"/>
    <property type="match status" value="1"/>
</dbReference>
<feature type="domain" description="RNA 2-O ribose methyltransferase substrate binding" evidence="4">
    <location>
        <begin position="116"/>
        <end position="190"/>
    </location>
</feature>
<reference evidence="6" key="1">
    <citation type="submission" date="2016-10" db="EMBL/GenBank/DDBJ databases">
        <authorList>
            <person name="Varghese N."/>
            <person name="Submissions S."/>
        </authorList>
    </citation>
    <scope>NUCLEOTIDE SEQUENCE [LARGE SCALE GENOMIC DNA]</scope>
    <source>
        <strain evidence="6">DSM 15310</strain>
    </source>
</reference>
<evidence type="ECO:0000256" key="2">
    <source>
        <dbReference type="ARBA" id="ARBA00022679"/>
    </source>
</evidence>
<keyword evidence="1 5" id="KW-0489">Methyltransferase</keyword>
<proteinExistence type="predicted"/>
<feature type="compositionally biased region" description="Basic and acidic residues" evidence="3">
    <location>
        <begin position="31"/>
        <end position="110"/>
    </location>
</feature>
<accession>A0A1I0H5V9</accession>
<dbReference type="InterPro" id="IPR029026">
    <property type="entry name" value="tRNA_m1G_MTases_N"/>
</dbReference>
<dbReference type="CDD" id="cd18103">
    <property type="entry name" value="SpoU-like_RlmB"/>
    <property type="match status" value="1"/>
</dbReference>
<dbReference type="InterPro" id="IPR004441">
    <property type="entry name" value="rRNA_MeTrfase_TrmH"/>
</dbReference>
<dbReference type="GO" id="GO:0005829">
    <property type="term" value="C:cytosol"/>
    <property type="evidence" value="ECO:0007669"/>
    <property type="project" value="TreeGrafter"/>
</dbReference>
<evidence type="ECO:0000313" key="6">
    <source>
        <dbReference type="Proteomes" id="UP000198697"/>
    </source>
</evidence>
<dbReference type="Pfam" id="PF00588">
    <property type="entry name" value="SpoU_methylase"/>
    <property type="match status" value="1"/>
</dbReference>
<dbReference type="PANTHER" id="PTHR46429:SF1">
    <property type="entry name" value="23S RRNA (GUANOSINE-2'-O-)-METHYLTRANSFERASE RLMB"/>
    <property type="match status" value="1"/>
</dbReference>
<dbReference type="InterPro" id="IPR029028">
    <property type="entry name" value="Alpha/beta_knot_MTases"/>
</dbReference>
<dbReference type="STRING" id="82805.SAMN04487998_2731"/>
<organism evidence="5 6">
    <name type="scientific">Hymenobacter actinosclerus</name>
    <dbReference type="NCBI Taxonomy" id="82805"/>
    <lineage>
        <taxon>Bacteria</taxon>
        <taxon>Pseudomonadati</taxon>
        <taxon>Bacteroidota</taxon>
        <taxon>Cytophagia</taxon>
        <taxon>Cytophagales</taxon>
        <taxon>Hymenobacteraceae</taxon>
        <taxon>Hymenobacter</taxon>
    </lineage>
</organism>
<gene>
    <name evidence="5" type="ORF">SAMN04487998_2731</name>
</gene>
<dbReference type="Proteomes" id="UP000198697">
    <property type="component" value="Unassembled WGS sequence"/>
</dbReference>
<dbReference type="GO" id="GO:0006396">
    <property type="term" value="P:RNA processing"/>
    <property type="evidence" value="ECO:0007669"/>
    <property type="project" value="InterPro"/>
</dbReference>
<dbReference type="SUPFAM" id="SSF55315">
    <property type="entry name" value="L30e-like"/>
    <property type="match status" value="1"/>
</dbReference>
<dbReference type="GO" id="GO:0008173">
    <property type="term" value="F:RNA methyltransferase activity"/>
    <property type="evidence" value="ECO:0007669"/>
    <property type="project" value="InterPro"/>
</dbReference>
<dbReference type="GO" id="GO:0003723">
    <property type="term" value="F:RNA binding"/>
    <property type="evidence" value="ECO:0007669"/>
    <property type="project" value="InterPro"/>
</dbReference>
<dbReference type="Gene3D" id="3.40.1280.10">
    <property type="match status" value="1"/>
</dbReference>